<dbReference type="EMBL" id="LAZR01033016">
    <property type="protein sequence ID" value="KKL49271.1"/>
    <property type="molecule type" value="Genomic_DNA"/>
</dbReference>
<comment type="caution">
    <text evidence="1">The sequence shown here is derived from an EMBL/GenBank/DDBJ whole genome shotgun (WGS) entry which is preliminary data.</text>
</comment>
<organism evidence="1">
    <name type="scientific">marine sediment metagenome</name>
    <dbReference type="NCBI Taxonomy" id="412755"/>
    <lineage>
        <taxon>unclassified sequences</taxon>
        <taxon>metagenomes</taxon>
        <taxon>ecological metagenomes</taxon>
    </lineage>
</organism>
<reference evidence="1" key="1">
    <citation type="journal article" date="2015" name="Nature">
        <title>Complex archaea that bridge the gap between prokaryotes and eukaryotes.</title>
        <authorList>
            <person name="Spang A."/>
            <person name="Saw J.H."/>
            <person name="Jorgensen S.L."/>
            <person name="Zaremba-Niedzwiedzka K."/>
            <person name="Martijn J."/>
            <person name="Lind A.E."/>
            <person name="van Eijk R."/>
            <person name="Schleper C."/>
            <person name="Guy L."/>
            <person name="Ettema T.J."/>
        </authorList>
    </citation>
    <scope>NUCLEOTIDE SEQUENCE</scope>
</reference>
<accession>A0A0F9D6G7</accession>
<dbReference type="AlphaFoldDB" id="A0A0F9D6G7"/>
<gene>
    <name evidence="1" type="ORF">LCGC14_2317130</name>
</gene>
<proteinExistence type="predicted"/>
<name>A0A0F9D6G7_9ZZZZ</name>
<evidence type="ECO:0000313" key="1">
    <source>
        <dbReference type="EMBL" id="KKL49271.1"/>
    </source>
</evidence>
<sequence length="112" mass="12544">MNEETPQGSIGQRAPRSLGLQDRGIVELKHDDDDRVLMVFQITKNNEDLKNEGLEPAITNVVAVDKNNNRIGAAIILGQFYPGAPDNHTVFEPLESVLNFTDADVVFRVWRK</sequence>
<protein>
    <submittedName>
        <fullName evidence="1">Uncharacterized protein</fullName>
    </submittedName>
</protein>